<dbReference type="EMBL" id="BRXU01000024">
    <property type="protein sequence ID" value="GLC58784.1"/>
    <property type="molecule type" value="Genomic_DNA"/>
</dbReference>
<dbReference type="SUPFAM" id="SSF55724">
    <property type="entry name" value="Mog1p/PsbP-like"/>
    <property type="match status" value="1"/>
</dbReference>
<dbReference type="GO" id="GO:0019898">
    <property type="term" value="C:extrinsic component of membrane"/>
    <property type="evidence" value="ECO:0007669"/>
    <property type="project" value="InterPro"/>
</dbReference>
<feature type="domain" description="PsbP C-terminal" evidence="1">
    <location>
        <begin position="120"/>
        <end position="266"/>
    </location>
</feature>
<sequence>MAPSMVQGLLHSPMRVAFTSSSSGRRFVAPQCSASHRKHEHIIVPVERETLISRREALGLSIATATTIALGARPSQAIQGLTAGRIPGLSKEADEDGFYTYTRPEGKSGGHGVGWSEIPQYRFKVPQGWAEIPVSIADLGGTEIDLRYQSKEQGDVAVVVAPVLRFMDVGFNAKVSLREIGPPQRVIEGFAPELFGRPLDEGDVVATEVANREDGGLYYLWELKQHRLVAATATKNRIFILTASASARQWKKYADELRVVQRSFRVQQEA</sequence>
<comment type="caution">
    <text evidence="2">The sequence shown here is derived from an EMBL/GenBank/DDBJ whole genome shotgun (WGS) entry which is preliminary data.</text>
</comment>
<dbReference type="Gene3D" id="3.40.1000.10">
    <property type="entry name" value="Mog1/PsbP, alpha/beta/alpha sandwich"/>
    <property type="match status" value="1"/>
</dbReference>
<proteinExistence type="predicted"/>
<organism evidence="2 3">
    <name type="scientific">Pleodorina starrii</name>
    <dbReference type="NCBI Taxonomy" id="330485"/>
    <lineage>
        <taxon>Eukaryota</taxon>
        <taxon>Viridiplantae</taxon>
        <taxon>Chlorophyta</taxon>
        <taxon>core chlorophytes</taxon>
        <taxon>Chlorophyceae</taxon>
        <taxon>CS clade</taxon>
        <taxon>Chlamydomonadales</taxon>
        <taxon>Volvocaceae</taxon>
        <taxon>Pleodorina</taxon>
    </lineage>
</organism>
<dbReference type="GO" id="GO:0005509">
    <property type="term" value="F:calcium ion binding"/>
    <property type="evidence" value="ECO:0007669"/>
    <property type="project" value="InterPro"/>
</dbReference>
<dbReference type="AlphaFoldDB" id="A0A9W6F745"/>
<dbReference type="InterPro" id="IPR002683">
    <property type="entry name" value="PsbP_C"/>
</dbReference>
<evidence type="ECO:0000313" key="3">
    <source>
        <dbReference type="Proteomes" id="UP001165080"/>
    </source>
</evidence>
<protein>
    <recommendedName>
        <fullName evidence="1">PsbP C-terminal domain-containing protein</fullName>
    </recommendedName>
</protein>
<dbReference type="PANTHER" id="PTHR31407">
    <property type="match status" value="1"/>
</dbReference>
<evidence type="ECO:0000259" key="1">
    <source>
        <dbReference type="Pfam" id="PF01789"/>
    </source>
</evidence>
<dbReference type="GO" id="GO:0015979">
    <property type="term" value="P:photosynthesis"/>
    <property type="evidence" value="ECO:0007669"/>
    <property type="project" value="InterPro"/>
</dbReference>
<dbReference type="PANTHER" id="PTHR31407:SF38">
    <property type="entry name" value="PSBP DOMAIN-CONTAINING PROTEIN 4, CHLOROPLASTIC"/>
    <property type="match status" value="1"/>
</dbReference>
<dbReference type="InterPro" id="IPR016123">
    <property type="entry name" value="Mog1/PsbP_a/b/a-sand"/>
</dbReference>
<dbReference type="Proteomes" id="UP001165080">
    <property type="component" value="Unassembled WGS sequence"/>
</dbReference>
<dbReference type="OrthoDB" id="496416at2759"/>
<keyword evidence="3" id="KW-1185">Reference proteome</keyword>
<dbReference type="GO" id="GO:0009654">
    <property type="term" value="C:photosystem II oxygen evolving complex"/>
    <property type="evidence" value="ECO:0007669"/>
    <property type="project" value="InterPro"/>
</dbReference>
<accession>A0A9W6F745</accession>
<evidence type="ECO:0000313" key="2">
    <source>
        <dbReference type="EMBL" id="GLC58784.1"/>
    </source>
</evidence>
<gene>
    <name evidence="2" type="primary">PLEST006886</name>
    <name evidence="2" type="ORF">PLESTB_001400800</name>
</gene>
<name>A0A9W6F745_9CHLO</name>
<reference evidence="2 3" key="1">
    <citation type="journal article" date="2023" name="Commun. Biol.">
        <title>Reorganization of the ancestral sex-determining regions during the evolution of trioecy in Pleodorina starrii.</title>
        <authorList>
            <person name="Takahashi K."/>
            <person name="Suzuki S."/>
            <person name="Kawai-Toyooka H."/>
            <person name="Yamamoto K."/>
            <person name="Hamaji T."/>
            <person name="Ootsuki R."/>
            <person name="Yamaguchi H."/>
            <person name="Kawachi M."/>
            <person name="Higashiyama T."/>
            <person name="Nozaki H."/>
        </authorList>
    </citation>
    <scope>NUCLEOTIDE SEQUENCE [LARGE SCALE GENOMIC DNA]</scope>
    <source>
        <strain evidence="2 3">NIES-4479</strain>
    </source>
</reference>
<dbReference type="Pfam" id="PF01789">
    <property type="entry name" value="PsbP"/>
    <property type="match status" value="1"/>
</dbReference>